<feature type="domain" description="Thioester reductase (TE)" evidence="5">
    <location>
        <begin position="40"/>
        <end position="268"/>
    </location>
</feature>
<dbReference type="RefSeq" id="WP_310912606.1">
    <property type="nucleotide sequence ID" value="NZ_JAVLVT010000005.1"/>
</dbReference>
<evidence type="ECO:0000256" key="2">
    <source>
        <dbReference type="ARBA" id="ARBA00022553"/>
    </source>
</evidence>
<feature type="transmembrane region" description="Helical" evidence="4">
    <location>
        <begin position="37"/>
        <end position="56"/>
    </location>
</feature>
<evidence type="ECO:0000256" key="4">
    <source>
        <dbReference type="SAM" id="Phobius"/>
    </source>
</evidence>
<name>A0ABU2H891_9ACTN</name>
<keyword evidence="4" id="KW-0812">Transmembrane</keyword>
<dbReference type="Pfam" id="PF07993">
    <property type="entry name" value="NAD_binding_4"/>
    <property type="match status" value="1"/>
</dbReference>
<dbReference type="EMBL" id="JAVLVT010000005">
    <property type="protein sequence ID" value="MDS1271055.1"/>
    <property type="molecule type" value="Genomic_DNA"/>
</dbReference>
<dbReference type="InterPro" id="IPR036291">
    <property type="entry name" value="NAD(P)-bd_dom_sf"/>
</dbReference>
<evidence type="ECO:0000313" key="6">
    <source>
        <dbReference type="EMBL" id="MDS1271055.1"/>
    </source>
</evidence>
<evidence type="ECO:0000313" key="7">
    <source>
        <dbReference type="Proteomes" id="UP001250214"/>
    </source>
</evidence>
<keyword evidence="2" id="KW-0597">Phosphoprotein</keyword>
<protein>
    <submittedName>
        <fullName evidence="6">Thioester reductase domain-containing protein</fullName>
    </submittedName>
</protein>
<keyword evidence="4" id="KW-1133">Transmembrane helix</keyword>
<dbReference type="SUPFAM" id="SSF51735">
    <property type="entry name" value="NAD(P)-binding Rossmann-fold domains"/>
    <property type="match status" value="1"/>
</dbReference>
<feature type="region of interest" description="Disordered" evidence="3">
    <location>
        <begin position="1"/>
        <end position="34"/>
    </location>
</feature>
<dbReference type="InterPro" id="IPR010080">
    <property type="entry name" value="Thioester_reductase-like_dom"/>
</dbReference>
<dbReference type="NCBIfam" id="TIGR01746">
    <property type="entry name" value="Thioester-redct"/>
    <property type="match status" value="1"/>
</dbReference>
<dbReference type="CDD" id="cd05235">
    <property type="entry name" value="SDR_e1"/>
    <property type="match status" value="1"/>
</dbReference>
<dbReference type="PANTHER" id="PTHR44845:SF6">
    <property type="entry name" value="BETA-ALANINE-ACTIVATING ENZYME"/>
    <property type="match status" value="1"/>
</dbReference>
<organism evidence="6 7">
    <name type="scientific">Lipingzhangella rawalii</name>
    <dbReference type="NCBI Taxonomy" id="2055835"/>
    <lineage>
        <taxon>Bacteria</taxon>
        <taxon>Bacillati</taxon>
        <taxon>Actinomycetota</taxon>
        <taxon>Actinomycetes</taxon>
        <taxon>Streptosporangiales</taxon>
        <taxon>Nocardiopsidaceae</taxon>
        <taxon>Lipingzhangella</taxon>
    </lineage>
</organism>
<comment type="caution">
    <text evidence="6">The sequence shown here is derived from an EMBL/GenBank/DDBJ whole genome shotgun (WGS) entry which is preliminary data.</text>
</comment>
<dbReference type="InterPro" id="IPR013120">
    <property type="entry name" value="FAR_NAD-bd"/>
</dbReference>
<dbReference type="PANTHER" id="PTHR44845">
    <property type="entry name" value="CARRIER DOMAIN-CONTAINING PROTEIN"/>
    <property type="match status" value="1"/>
</dbReference>
<evidence type="ECO:0000256" key="3">
    <source>
        <dbReference type="SAM" id="MobiDB-lite"/>
    </source>
</evidence>
<reference evidence="7" key="1">
    <citation type="submission" date="2023-07" db="EMBL/GenBank/DDBJ databases">
        <title>Novel species in the genus Lipingzhangella isolated from Sambhar Salt Lake.</title>
        <authorList>
            <person name="Jiya N."/>
            <person name="Kajale S."/>
            <person name="Sharma A."/>
        </authorList>
    </citation>
    <scope>NUCLEOTIDE SEQUENCE [LARGE SCALE GENOMIC DNA]</scope>
    <source>
        <strain evidence="7">LS1_29</strain>
    </source>
</reference>
<sequence length="389" mass="42901">MQPSSEPDSRAYVSDLTLPAEIDPSAAPTPSPEDEGAILLTGATGYLGGFLLATLLERTRSRICCVVRGRTPEEAYSELHASLAARGANTEEIHRVDIIVGNIAKPRLGLTPPEYEYWSERVHSIYHCAAWVNLVSGYKFLRNSNVVSTTELLKFATFRRRIPFHHISTLGTIIAGFAEGWGVVTEDMRPPQPLPVGYYESKWVSESRVCQARERGLPARIYRPGAILGDSTSGFACTSDWLAQLTQACVRVGSIPTHNFQLPVSCADFTATCIVRIATEYAGPTGVFHPIAPTPMPLETYFSMVRAERPDLDRVPYDRWLDLVRTTYGPSSPVYQLSSAVPRFLPSPENGVATYASADTTLACLEPSPMIPPMDRNYFSRFLAHILSE</sequence>
<gene>
    <name evidence="6" type="ORF">RIF23_12170</name>
</gene>
<keyword evidence="4" id="KW-0472">Membrane</keyword>
<dbReference type="Proteomes" id="UP001250214">
    <property type="component" value="Unassembled WGS sequence"/>
</dbReference>
<keyword evidence="7" id="KW-1185">Reference proteome</keyword>
<accession>A0ABU2H891</accession>
<keyword evidence="1" id="KW-0596">Phosphopantetheine</keyword>
<evidence type="ECO:0000259" key="5">
    <source>
        <dbReference type="Pfam" id="PF07993"/>
    </source>
</evidence>
<evidence type="ECO:0000256" key="1">
    <source>
        <dbReference type="ARBA" id="ARBA00022450"/>
    </source>
</evidence>
<proteinExistence type="predicted"/>
<dbReference type="Gene3D" id="3.40.50.720">
    <property type="entry name" value="NAD(P)-binding Rossmann-like Domain"/>
    <property type="match status" value="1"/>
</dbReference>